<accession>A0A1H8XYA4</accession>
<reference evidence="1 2" key="1">
    <citation type="submission" date="2016-10" db="EMBL/GenBank/DDBJ databases">
        <authorList>
            <person name="de Groot N.N."/>
        </authorList>
    </citation>
    <scope>NUCLEOTIDE SEQUENCE [LARGE SCALE GENOMIC DNA]</scope>
    <source>
        <strain evidence="1 2">DSM 13305</strain>
    </source>
</reference>
<sequence>MEGAFLYLLSKPVYRLLLSAKQQGRFFERLLVIYYDDNGNRSLFYGRI</sequence>
<organism evidence="1 2">
    <name type="scientific">Propionispora vibrioides</name>
    <dbReference type="NCBI Taxonomy" id="112903"/>
    <lineage>
        <taxon>Bacteria</taxon>
        <taxon>Bacillati</taxon>
        <taxon>Bacillota</taxon>
        <taxon>Negativicutes</taxon>
        <taxon>Selenomonadales</taxon>
        <taxon>Sporomusaceae</taxon>
        <taxon>Propionispora</taxon>
    </lineage>
</organism>
<dbReference type="AlphaFoldDB" id="A0A1H8XYA4"/>
<proteinExistence type="predicted"/>
<name>A0A1H8XYA4_9FIRM</name>
<dbReference type="EMBL" id="FODY01000033">
    <property type="protein sequence ID" value="SEP44849.1"/>
    <property type="molecule type" value="Genomic_DNA"/>
</dbReference>
<dbReference type="STRING" id="112903.SAMN04490178_13335"/>
<gene>
    <name evidence="1" type="ORF">SAMN04490178_13335</name>
</gene>
<keyword evidence="2" id="KW-1185">Reference proteome</keyword>
<evidence type="ECO:0000313" key="2">
    <source>
        <dbReference type="Proteomes" id="UP000198847"/>
    </source>
</evidence>
<evidence type="ECO:0000313" key="1">
    <source>
        <dbReference type="EMBL" id="SEP44849.1"/>
    </source>
</evidence>
<protein>
    <submittedName>
        <fullName evidence="1">Uncharacterized protein</fullName>
    </submittedName>
</protein>
<dbReference type="Proteomes" id="UP000198847">
    <property type="component" value="Unassembled WGS sequence"/>
</dbReference>